<dbReference type="PANTHER" id="PTHR46144">
    <property type="entry name" value="ZINC FINGER PROTEIN 385B-LIKE"/>
    <property type="match status" value="1"/>
</dbReference>
<sequence>MDPSKWYEGQTQQYYPLAPFPPNPSVIVPTPVPAPVPGPATSYTHDAGVAVAPPGVGVQGPNSYAPQVGYEGHASSYVYPAVSVAPGYGVGADAQGFVAHPVAHADQEDSRTFKQIWHGRADVLKRTIRLIEDWSSINSVLHQTTFLIVCLGYWSTVVYTFKRKGGGNLLDAENNNATCPHHIGAIWKKKKKIPKAIQSAYCEVCKIICNSQEVLNSHRQGKKHKKNLEKLKESIVPNPAKAPMKLVENKETPETEMDKTGGEKTKKKAAPATEVDLETKRRKVLEGGAAATAVKVCTLCNVVCNSEVVFEFHIAGQKHAAMVKKQLAAPAT</sequence>
<feature type="domain" description="C2H2-type" evidence="8">
    <location>
        <begin position="200"/>
        <end position="224"/>
    </location>
</feature>
<evidence type="ECO:0000256" key="3">
    <source>
        <dbReference type="ARBA" id="ARBA00022737"/>
    </source>
</evidence>
<evidence type="ECO:0000256" key="5">
    <source>
        <dbReference type="ARBA" id="ARBA00022833"/>
    </source>
</evidence>
<comment type="caution">
    <text evidence="10">The sequence shown here is derived from an EMBL/GenBank/DDBJ whole genome shotgun (WGS) entry which is preliminary data.</text>
</comment>
<reference evidence="10" key="1">
    <citation type="submission" date="2017-07" db="EMBL/GenBank/DDBJ databases">
        <title>Taro Niue Genome Assembly and Annotation.</title>
        <authorList>
            <person name="Atibalentja N."/>
            <person name="Keating K."/>
            <person name="Fields C.J."/>
        </authorList>
    </citation>
    <scope>NUCLEOTIDE SEQUENCE</scope>
    <source>
        <strain evidence="10">Niue_2</strain>
        <tissue evidence="10">Leaf</tissue>
    </source>
</reference>
<comment type="subcellular location">
    <subcellularLocation>
        <location evidence="1">Nucleus</location>
    </subcellularLocation>
</comment>
<dbReference type="OrthoDB" id="434647at2759"/>
<dbReference type="SMART" id="SM00355">
    <property type="entry name" value="ZnF_C2H2"/>
    <property type="match status" value="2"/>
</dbReference>
<dbReference type="PANTHER" id="PTHR46144:SF6">
    <property type="entry name" value="C2H2-TYPE DOMAIN-CONTAINING PROTEIN"/>
    <property type="match status" value="1"/>
</dbReference>
<evidence type="ECO:0000313" key="10">
    <source>
        <dbReference type="EMBL" id="MQL75529.1"/>
    </source>
</evidence>
<evidence type="ECO:0000256" key="2">
    <source>
        <dbReference type="ARBA" id="ARBA00022723"/>
    </source>
</evidence>
<feature type="region of interest" description="Disordered" evidence="7">
    <location>
        <begin position="249"/>
        <end position="273"/>
    </location>
</feature>
<evidence type="ECO:0000256" key="4">
    <source>
        <dbReference type="ARBA" id="ARBA00022771"/>
    </source>
</evidence>
<organism evidence="10 11">
    <name type="scientific">Colocasia esculenta</name>
    <name type="common">Wild taro</name>
    <name type="synonym">Arum esculentum</name>
    <dbReference type="NCBI Taxonomy" id="4460"/>
    <lineage>
        <taxon>Eukaryota</taxon>
        <taxon>Viridiplantae</taxon>
        <taxon>Streptophyta</taxon>
        <taxon>Embryophyta</taxon>
        <taxon>Tracheophyta</taxon>
        <taxon>Spermatophyta</taxon>
        <taxon>Magnoliopsida</taxon>
        <taxon>Liliopsida</taxon>
        <taxon>Araceae</taxon>
        <taxon>Aroideae</taxon>
        <taxon>Colocasieae</taxon>
        <taxon>Colocasia</taxon>
    </lineage>
</organism>
<dbReference type="InterPro" id="IPR003604">
    <property type="entry name" value="Matrin/U1-like-C_Znf_C2H2"/>
</dbReference>
<dbReference type="SMART" id="SM00451">
    <property type="entry name" value="ZnF_U1"/>
    <property type="match status" value="2"/>
</dbReference>
<keyword evidence="2" id="KW-0479">Metal-binding</keyword>
<feature type="compositionally biased region" description="Basic and acidic residues" evidence="7">
    <location>
        <begin position="249"/>
        <end position="264"/>
    </location>
</feature>
<proteinExistence type="predicted"/>
<dbReference type="Gene3D" id="3.30.160.60">
    <property type="entry name" value="Classic Zinc Finger"/>
    <property type="match status" value="2"/>
</dbReference>
<dbReference type="Pfam" id="PF12874">
    <property type="entry name" value="zf-met"/>
    <property type="match status" value="2"/>
</dbReference>
<evidence type="ECO:0000256" key="1">
    <source>
        <dbReference type="ARBA" id="ARBA00004123"/>
    </source>
</evidence>
<keyword evidence="3" id="KW-0677">Repeat</keyword>
<evidence type="ECO:0000256" key="6">
    <source>
        <dbReference type="ARBA" id="ARBA00023242"/>
    </source>
</evidence>
<dbReference type="SUPFAM" id="SSF57667">
    <property type="entry name" value="beta-beta-alpha zinc fingers"/>
    <property type="match status" value="2"/>
</dbReference>
<protein>
    <submittedName>
        <fullName evidence="10">Uncharacterized protein</fullName>
    </submittedName>
</protein>
<evidence type="ECO:0000313" key="11">
    <source>
        <dbReference type="Proteomes" id="UP000652761"/>
    </source>
</evidence>
<keyword evidence="11" id="KW-1185">Reference proteome</keyword>
<dbReference type="AlphaFoldDB" id="A0A843U5D4"/>
<dbReference type="GO" id="GO:0005634">
    <property type="term" value="C:nucleus"/>
    <property type="evidence" value="ECO:0007669"/>
    <property type="project" value="UniProtKB-SubCell"/>
</dbReference>
<dbReference type="GO" id="GO:0008270">
    <property type="term" value="F:zinc ion binding"/>
    <property type="evidence" value="ECO:0007669"/>
    <property type="project" value="UniProtKB-KW"/>
</dbReference>
<dbReference type="InterPro" id="IPR013087">
    <property type="entry name" value="Znf_C2H2_type"/>
</dbReference>
<evidence type="ECO:0000259" key="8">
    <source>
        <dbReference type="SMART" id="SM00355"/>
    </source>
</evidence>
<evidence type="ECO:0000256" key="7">
    <source>
        <dbReference type="SAM" id="MobiDB-lite"/>
    </source>
</evidence>
<gene>
    <name evidence="10" type="ORF">Taro_007902</name>
</gene>
<feature type="domain" description="U1-type" evidence="9">
    <location>
        <begin position="197"/>
        <end position="231"/>
    </location>
</feature>
<dbReference type="EMBL" id="NMUH01000255">
    <property type="protein sequence ID" value="MQL75529.1"/>
    <property type="molecule type" value="Genomic_DNA"/>
</dbReference>
<keyword evidence="4" id="KW-0863">Zinc-finger</keyword>
<name>A0A843U5D4_COLES</name>
<evidence type="ECO:0000259" key="9">
    <source>
        <dbReference type="SMART" id="SM00451"/>
    </source>
</evidence>
<dbReference type="GO" id="GO:0003676">
    <property type="term" value="F:nucleic acid binding"/>
    <property type="evidence" value="ECO:0007669"/>
    <property type="project" value="InterPro"/>
</dbReference>
<feature type="domain" description="C2H2-type" evidence="8">
    <location>
        <begin position="295"/>
        <end position="319"/>
    </location>
</feature>
<keyword evidence="6" id="KW-0539">Nucleus</keyword>
<feature type="domain" description="U1-type" evidence="9">
    <location>
        <begin position="292"/>
        <end position="326"/>
    </location>
</feature>
<dbReference type="InterPro" id="IPR036236">
    <property type="entry name" value="Znf_C2H2_sf"/>
</dbReference>
<keyword evidence="5" id="KW-0862">Zinc</keyword>
<dbReference type="InterPro" id="IPR051868">
    <property type="entry name" value="ZN346_ZMAT4"/>
</dbReference>
<accession>A0A843U5D4</accession>
<dbReference type="Proteomes" id="UP000652761">
    <property type="component" value="Unassembled WGS sequence"/>
</dbReference>